<dbReference type="Proteomes" id="UP001358614">
    <property type="component" value="Chromosome 2"/>
</dbReference>
<name>A0AAX4KT68_9TREE</name>
<feature type="compositionally biased region" description="Basic and acidic residues" evidence="1">
    <location>
        <begin position="130"/>
        <end position="139"/>
    </location>
</feature>
<reference evidence="2 3" key="1">
    <citation type="submission" date="2024-01" db="EMBL/GenBank/DDBJ databases">
        <title>Comparative genomics of Cryptococcus and Kwoniella reveals pathogenesis evolution and contrasting modes of karyotype evolution via chromosome fusion or intercentromeric recombination.</title>
        <authorList>
            <person name="Coelho M.A."/>
            <person name="David-Palma M."/>
            <person name="Shea T."/>
            <person name="Bowers K."/>
            <person name="McGinley-Smith S."/>
            <person name="Mohammad A.W."/>
            <person name="Gnirke A."/>
            <person name="Yurkov A.M."/>
            <person name="Nowrousian M."/>
            <person name="Sun S."/>
            <person name="Cuomo C.A."/>
            <person name="Heitman J."/>
        </authorList>
    </citation>
    <scope>NUCLEOTIDE SEQUENCE [LARGE SCALE GENOMIC DNA]</scope>
    <source>
        <strain evidence="2 3">PYCC6329</strain>
    </source>
</reference>
<feature type="compositionally biased region" description="Low complexity" evidence="1">
    <location>
        <begin position="7"/>
        <end position="17"/>
    </location>
</feature>
<evidence type="ECO:0000313" key="3">
    <source>
        <dbReference type="Proteomes" id="UP001358614"/>
    </source>
</evidence>
<dbReference type="EMBL" id="CP144090">
    <property type="protein sequence ID" value="WWD09417.1"/>
    <property type="molecule type" value="Genomic_DNA"/>
</dbReference>
<dbReference type="AlphaFoldDB" id="A0AAX4KT68"/>
<evidence type="ECO:0000313" key="2">
    <source>
        <dbReference type="EMBL" id="WWD09417.1"/>
    </source>
</evidence>
<protein>
    <submittedName>
        <fullName evidence="2">Uncharacterized protein</fullName>
    </submittedName>
</protein>
<feature type="compositionally biased region" description="Polar residues" evidence="1">
    <location>
        <begin position="71"/>
        <end position="82"/>
    </location>
</feature>
<dbReference type="RefSeq" id="XP_066087384.1">
    <property type="nucleotide sequence ID" value="XM_066231287.1"/>
</dbReference>
<feature type="region of interest" description="Disordered" evidence="1">
    <location>
        <begin position="65"/>
        <end position="108"/>
    </location>
</feature>
<evidence type="ECO:0000256" key="1">
    <source>
        <dbReference type="SAM" id="MobiDB-lite"/>
    </source>
</evidence>
<dbReference type="GeneID" id="91106342"/>
<proteinExistence type="predicted"/>
<keyword evidence="3" id="KW-1185">Reference proteome</keyword>
<organism evidence="2 3">
    <name type="scientific">Kwoniella europaea PYCC6329</name>
    <dbReference type="NCBI Taxonomy" id="1423913"/>
    <lineage>
        <taxon>Eukaryota</taxon>
        <taxon>Fungi</taxon>
        <taxon>Dikarya</taxon>
        <taxon>Basidiomycota</taxon>
        <taxon>Agaricomycotina</taxon>
        <taxon>Tremellomycetes</taxon>
        <taxon>Tremellales</taxon>
        <taxon>Cryptococcaceae</taxon>
        <taxon>Kwoniella</taxon>
    </lineage>
</organism>
<accession>A0AAX4KT68</accession>
<feature type="compositionally biased region" description="Basic and acidic residues" evidence="1">
    <location>
        <begin position="204"/>
        <end position="213"/>
    </location>
</feature>
<feature type="region of interest" description="Disordered" evidence="1">
    <location>
        <begin position="1"/>
        <end position="42"/>
    </location>
</feature>
<feature type="region of interest" description="Disordered" evidence="1">
    <location>
        <begin position="121"/>
        <end position="215"/>
    </location>
</feature>
<feature type="compositionally biased region" description="Basic and acidic residues" evidence="1">
    <location>
        <begin position="29"/>
        <end position="38"/>
    </location>
</feature>
<dbReference type="KEGG" id="ker:91106342"/>
<gene>
    <name evidence="2" type="ORF">V865_007541</name>
</gene>
<sequence>MSDSLRNSNNPSADNSPAPSPLPIPARYPHADLEDNAHIHSSPAFDYHEERRLHLQDEIWLSHNLPRLPPSTVSEAGSSTSKAGGVGEIGTSYKSASGRQGLSPGQFMATSPLTQHRAIKSTVASPGEIDLGRQGKNLEKGGQSMSFANDQDREAGGNQEDQEEGLSSRFQRQAQVDPVERHSSMLSPSGPEYGDLDPAPSIIHRQERDKQEELDLEEEARERELNAALLSALNSGGRDEGVEAKAAAKLAGAGASVTQPGECYHLGSHVQELLDIPPYLRSNIL</sequence>